<evidence type="ECO:0000313" key="2">
    <source>
        <dbReference type="EMBL" id="KAK7538858.1"/>
    </source>
</evidence>
<evidence type="ECO:0008006" key="4">
    <source>
        <dbReference type="Google" id="ProtNLM"/>
    </source>
</evidence>
<comment type="caution">
    <text evidence="2">The sequence shown here is derived from an EMBL/GenBank/DDBJ whole genome shotgun (WGS) entry which is preliminary data.</text>
</comment>
<feature type="chain" id="PRO_5046694603" description="Secreted protein" evidence="1">
    <location>
        <begin position="26"/>
        <end position="138"/>
    </location>
</feature>
<protein>
    <recommendedName>
        <fullName evidence="4">Secreted protein</fullName>
    </recommendedName>
</protein>
<dbReference type="EMBL" id="JBBPDW010000030">
    <property type="protein sequence ID" value="KAK7538858.1"/>
    <property type="molecule type" value="Genomic_DNA"/>
</dbReference>
<keyword evidence="1" id="KW-0732">Signal</keyword>
<keyword evidence="3" id="KW-1185">Reference proteome</keyword>
<name>A0ABR1LUK5_9PEZI</name>
<accession>A0ABR1LUK5</accession>
<proteinExistence type="predicted"/>
<gene>
    <name evidence="2" type="ORF">IWX46DRAFT_583166</name>
</gene>
<evidence type="ECO:0000256" key="1">
    <source>
        <dbReference type="SAM" id="SignalP"/>
    </source>
</evidence>
<evidence type="ECO:0000313" key="3">
    <source>
        <dbReference type="Proteomes" id="UP001365128"/>
    </source>
</evidence>
<reference evidence="2 3" key="1">
    <citation type="submission" date="2024-04" db="EMBL/GenBank/DDBJ databases">
        <title>Phyllosticta paracitricarpa is synonymous to the EU quarantine fungus P. citricarpa based on phylogenomic analyses.</title>
        <authorList>
            <consortium name="Lawrence Berkeley National Laboratory"/>
            <person name="Van Ingen-Buijs V.A."/>
            <person name="Van Westerhoven A.C."/>
            <person name="Haridas S."/>
            <person name="Skiadas P."/>
            <person name="Martin F."/>
            <person name="Groenewald J.Z."/>
            <person name="Crous P.W."/>
            <person name="Seidl M.F."/>
        </authorList>
    </citation>
    <scope>NUCLEOTIDE SEQUENCE [LARGE SCALE GENOMIC DNA]</scope>
    <source>
        <strain evidence="2 3">CBS 122670</strain>
    </source>
</reference>
<organism evidence="2 3">
    <name type="scientific">Phyllosticta citricarpa</name>
    <dbReference type="NCBI Taxonomy" id="55181"/>
    <lineage>
        <taxon>Eukaryota</taxon>
        <taxon>Fungi</taxon>
        <taxon>Dikarya</taxon>
        <taxon>Ascomycota</taxon>
        <taxon>Pezizomycotina</taxon>
        <taxon>Dothideomycetes</taxon>
        <taxon>Dothideomycetes incertae sedis</taxon>
        <taxon>Botryosphaeriales</taxon>
        <taxon>Phyllostictaceae</taxon>
        <taxon>Phyllosticta</taxon>
    </lineage>
</organism>
<dbReference type="Proteomes" id="UP001365128">
    <property type="component" value="Unassembled WGS sequence"/>
</dbReference>
<feature type="signal peptide" evidence="1">
    <location>
        <begin position="1"/>
        <end position="25"/>
    </location>
</feature>
<sequence length="138" mass="15864">MHCSRPLLLLLLLLLLLRLCVLAHAAIYSGGHTAWSRRGEARFAKRMRPWRHRDRVVWCNRGTVLAQRGPWTGEERRLSVSRQGSRTWCQPEISQSTEIAYRANLVDRRGRGDLQEGRRAWGDDEGEHGCRVGTYSGQ</sequence>